<dbReference type="Proteomes" id="UP000285908">
    <property type="component" value="Unassembled WGS sequence"/>
</dbReference>
<dbReference type="PANTHER" id="PTHR42792">
    <property type="entry name" value="FLAGELLIN"/>
    <property type="match status" value="1"/>
</dbReference>
<reference evidence="6 7" key="1">
    <citation type="submission" date="2018-11" db="EMBL/GenBank/DDBJ databases">
        <title>Mesobaculum littorinae gen. nov., sp. nov., isolated from Littorina scabra that represents a novel genus of the order Rhodobacteraceae.</title>
        <authorList>
            <person name="Li F."/>
        </authorList>
    </citation>
    <scope>NUCLEOTIDE SEQUENCE [LARGE SCALE GENOMIC DNA]</scope>
    <source>
        <strain evidence="6 7">M0103</strain>
    </source>
</reference>
<dbReference type="GO" id="GO:0005576">
    <property type="term" value="C:extracellular region"/>
    <property type="evidence" value="ECO:0007669"/>
    <property type="project" value="UniProtKB-SubCell"/>
</dbReference>
<name>A0A438ADY3_9RHOB</name>
<evidence type="ECO:0000259" key="5">
    <source>
        <dbReference type="Pfam" id="PF00700"/>
    </source>
</evidence>
<dbReference type="EMBL" id="RQXX01000007">
    <property type="protein sequence ID" value="RVV96868.1"/>
    <property type="molecule type" value="Genomic_DNA"/>
</dbReference>
<dbReference type="GO" id="GO:0009288">
    <property type="term" value="C:bacterial-type flagellum"/>
    <property type="evidence" value="ECO:0007669"/>
    <property type="project" value="UniProtKB-SubCell"/>
</dbReference>
<evidence type="ECO:0000313" key="6">
    <source>
        <dbReference type="EMBL" id="RVV96868.1"/>
    </source>
</evidence>
<organism evidence="6 7">
    <name type="scientific">Mesobaculum littorinae</name>
    <dbReference type="NCBI Taxonomy" id="2486419"/>
    <lineage>
        <taxon>Bacteria</taxon>
        <taxon>Pseudomonadati</taxon>
        <taxon>Pseudomonadota</taxon>
        <taxon>Alphaproteobacteria</taxon>
        <taxon>Rhodobacterales</taxon>
        <taxon>Roseobacteraceae</taxon>
        <taxon>Mesobaculum</taxon>
    </lineage>
</organism>
<evidence type="ECO:0000256" key="1">
    <source>
        <dbReference type="ARBA" id="ARBA00005709"/>
    </source>
</evidence>
<evidence type="ECO:0000313" key="7">
    <source>
        <dbReference type="Proteomes" id="UP000285908"/>
    </source>
</evidence>
<keyword evidence="6" id="KW-0966">Cell projection</keyword>
<dbReference type="AlphaFoldDB" id="A0A438ADY3"/>
<feature type="domain" description="Flagellin N-terminal" evidence="4">
    <location>
        <begin position="4"/>
        <end position="142"/>
    </location>
</feature>
<sequence length="279" mass="29236">MSSILTNNSATAALSTLRNINSNLESTQGRISTGLKITSGKDNAAYFSISETMNAESNMYKAIDESLTLRQNAVATARLGAETVSDIAEKMVERVAFAQGSLGDSAALADIQGELTELASQMETTIDQATFNGRSLVKGTATETVVTGINRTGATLDTTTFTFDQQDLGAIHTAMSALDVTAPADADAMKAVLVAAETQLQTALGSATALGIAEKSIETQKGFLSELTNRIDAGVGSMVDADMEEEAARLQSLQVQQQLATQSLSIANQAPQAILSLFR</sequence>
<dbReference type="Gene3D" id="1.20.1330.10">
    <property type="entry name" value="f41 fragment of flagellin, N-terminal domain"/>
    <property type="match status" value="1"/>
</dbReference>
<evidence type="ECO:0000256" key="2">
    <source>
        <dbReference type="ARBA" id="ARBA00023143"/>
    </source>
</evidence>
<dbReference type="GO" id="GO:0005198">
    <property type="term" value="F:structural molecule activity"/>
    <property type="evidence" value="ECO:0007669"/>
    <property type="project" value="UniProtKB-UniRule"/>
</dbReference>
<comment type="function">
    <text evidence="3">Flagellin is the subunit protein which polymerizes to form the filaments of bacterial flagella.</text>
</comment>
<feature type="domain" description="Flagellin C-terminal" evidence="5">
    <location>
        <begin position="206"/>
        <end position="278"/>
    </location>
</feature>
<keyword evidence="2 3" id="KW-0975">Bacterial flagellum</keyword>
<keyword evidence="6" id="KW-0282">Flagellum</keyword>
<comment type="caution">
    <text evidence="6">The sequence shown here is derived from an EMBL/GenBank/DDBJ whole genome shotgun (WGS) entry which is preliminary data.</text>
</comment>
<dbReference type="InterPro" id="IPR046358">
    <property type="entry name" value="Flagellin_C"/>
</dbReference>
<comment type="similarity">
    <text evidence="1 3">Belongs to the bacterial flagellin family.</text>
</comment>
<dbReference type="InterPro" id="IPR001492">
    <property type="entry name" value="Flagellin"/>
</dbReference>
<keyword evidence="3" id="KW-0964">Secreted</keyword>
<evidence type="ECO:0000256" key="3">
    <source>
        <dbReference type="RuleBase" id="RU362073"/>
    </source>
</evidence>
<proteinExistence type="inferred from homology"/>
<protein>
    <recommendedName>
        <fullName evidence="3">Flagellin</fullName>
    </recommendedName>
</protein>
<dbReference type="InterPro" id="IPR001029">
    <property type="entry name" value="Flagellin_N"/>
</dbReference>
<dbReference type="Pfam" id="PF00669">
    <property type="entry name" value="Flagellin_N"/>
    <property type="match status" value="1"/>
</dbReference>
<dbReference type="OrthoDB" id="8328560at2"/>
<gene>
    <name evidence="6" type="ORF">EKE94_16110</name>
</gene>
<accession>A0A438ADY3</accession>
<dbReference type="Pfam" id="PF00700">
    <property type="entry name" value="Flagellin_C"/>
    <property type="match status" value="1"/>
</dbReference>
<dbReference type="RefSeq" id="WP_127907662.1">
    <property type="nucleotide sequence ID" value="NZ_RQXX01000007.1"/>
</dbReference>
<evidence type="ECO:0000259" key="4">
    <source>
        <dbReference type="Pfam" id="PF00669"/>
    </source>
</evidence>
<dbReference type="PANTHER" id="PTHR42792:SF2">
    <property type="entry name" value="FLAGELLIN"/>
    <property type="match status" value="1"/>
</dbReference>
<comment type="subcellular location">
    <subcellularLocation>
        <location evidence="3">Secreted</location>
    </subcellularLocation>
    <subcellularLocation>
        <location evidence="3">Bacterial flagellum</location>
    </subcellularLocation>
</comment>
<keyword evidence="7" id="KW-1185">Reference proteome</keyword>
<dbReference type="SUPFAM" id="SSF64518">
    <property type="entry name" value="Phase 1 flagellin"/>
    <property type="match status" value="1"/>
</dbReference>
<keyword evidence="6" id="KW-0969">Cilium</keyword>